<comment type="caution">
    <text evidence="2">The sequence shown here is derived from an EMBL/GenBank/DDBJ whole genome shotgun (WGS) entry which is preliminary data.</text>
</comment>
<keyword evidence="1" id="KW-0812">Transmembrane</keyword>
<reference evidence="2 3" key="1">
    <citation type="journal article" date="2016" name="Sci. Rep.">
        <title>Metabolic traits of an uncultured archaeal lineage -MSBL1- from brine pools of the Red Sea.</title>
        <authorList>
            <person name="Mwirichia R."/>
            <person name="Alam I."/>
            <person name="Rashid M."/>
            <person name="Vinu M."/>
            <person name="Ba-Alawi W."/>
            <person name="Anthony Kamau A."/>
            <person name="Kamanda Ngugi D."/>
            <person name="Goker M."/>
            <person name="Klenk H.P."/>
            <person name="Bajic V."/>
            <person name="Stingl U."/>
        </authorList>
    </citation>
    <scope>NUCLEOTIDE SEQUENCE [LARGE SCALE GENOMIC DNA]</scope>
    <source>
        <strain evidence="2">SCGC-AAA261O19</strain>
    </source>
</reference>
<dbReference type="InterPro" id="IPR055943">
    <property type="entry name" value="DUF7521"/>
</dbReference>
<evidence type="ECO:0000313" key="2">
    <source>
        <dbReference type="EMBL" id="KXB04869.1"/>
    </source>
</evidence>
<dbReference type="EMBL" id="LHYB01000008">
    <property type="protein sequence ID" value="KXB04869.1"/>
    <property type="molecule type" value="Genomic_DNA"/>
</dbReference>
<gene>
    <name evidence="2" type="ORF">AKJ48_01075</name>
</gene>
<protein>
    <submittedName>
        <fullName evidence="2">Uncharacterized protein</fullName>
    </submittedName>
</protein>
<feature type="transmembrane region" description="Helical" evidence="1">
    <location>
        <begin position="67"/>
        <end position="88"/>
    </location>
</feature>
<keyword evidence="3" id="KW-1185">Reference proteome</keyword>
<keyword evidence="1" id="KW-1133">Transmembrane helix</keyword>
<dbReference type="Proteomes" id="UP000070076">
    <property type="component" value="Unassembled WGS sequence"/>
</dbReference>
<dbReference type="Pfam" id="PF24365">
    <property type="entry name" value="DUF7521"/>
    <property type="match status" value="1"/>
</dbReference>
<accession>A0A133VEJ6</accession>
<feature type="transmembrane region" description="Helical" evidence="1">
    <location>
        <begin position="6"/>
        <end position="26"/>
    </location>
</feature>
<feature type="transmembrane region" description="Helical" evidence="1">
    <location>
        <begin position="38"/>
        <end position="61"/>
    </location>
</feature>
<keyword evidence="1" id="KW-0472">Membrane</keyword>
<dbReference type="AlphaFoldDB" id="A0A133VEJ6"/>
<organism evidence="2 3">
    <name type="scientific">candidate division MSBL1 archaeon SCGC-AAA261O19</name>
    <dbReference type="NCBI Taxonomy" id="1698277"/>
    <lineage>
        <taxon>Archaea</taxon>
        <taxon>Methanobacteriati</taxon>
        <taxon>Methanobacteriota</taxon>
        <taxon>candidate division MSBL1</taxon>
    </lineage>
</organism>
<evidence type="ECO:0000256" key="1">
    <source>
        <dbReference type="SAM" id="Phobius"/>
    </source>
</evidence>
<proteinExistence type="predicted"/>
<evidence type="ECO:0000313" key="3">
    <source>
        <dbReference type="Proteomes" id="UP000070076"/>
    </source>
</evidence>
<sequence length="92" mass="10058">MGHLLVLRISRIAILILAGMVVYLALRSYHRGDGKVMLYLSAGFSLIALGALTSGLLFELLHLELALTYTIESFMSAIGLAIIVYSIYGVRE</sequence>
<name>A0A133VEJ6_9EURY</name>